<feature type="coiled-coil region" evidence="1">
    <location>
        <begin position="338"/>
        <end position="371"/>
    </location>
</feature>
<dbReference type="PANTHER" id="PTHR13958">
    <property type="entry name" value="CENTROSOME-ASSOCIATED PROTEIN 350"/>
    <property type="match status" value="1"/>
</dbReference>
<feature type="region of interest" description="Disordered" evidence="2">
    <location>
        <begin position="548"/>
        <end position="602"/>
    </location>
</feature>
<feature type="region of interest" description="Disordered" evidence="2">
    <location>
        <begin position="824"/>
        <end position="851"/>
    </location>
</feature>
<dbReference type="PANTHER" id="PTHR13958:SF3">
    <property type="entry name" value="CAP-GLY DOMAIN-CONTAINING PROTEIN-RELATED"/>
    <property type="match status" value="1"/>
</dbReference>
<evidence type="ECO:0000256" key="2">
    <source>
        <dbReference type="SAM" id="MobiDB-lite"/>
    </source>
</evidence>
<feature type="coiled-coil region" evidence="1">
    <location>
        <begin position="992"/>
        <end position="1052"/>
    </location>
</feature>
<feature type="compositionally biased region" description="Basic and acidic residues" evidence="2">
    <location>
        <begin position="1742"/>
        <end position="1760"/>
    </location>
</feature>
<feature type="region of interest" description="Disordered" evidence="2">
    <location>
        <begin position="1562"/>
        <end position="1581"/>
    </location>
</feature>
<proteinExistence type="predicted"/>
<feature type="region of interest" description="Disordered" evidence="2">
    <location>
        <begin position="1442"/>
        <end position="1514"/>
    </location>
</feature>
<feature type="compositionally biased region" description="Polar residues" evidence="2">
    <location>
        <begin position="1294"/>
        <end position="1304"/>
    </location>
</feature>
<evidence type="ECO:0000313" key="3">
    <source>
        <dbReference type="EMBL" id="CAB3364046.1"/>
    </source>
</evidence>
<feature type="region of interest" description="Disordered" evidence="2">
    <location>
        <begin position="157"/>
        <end position="324"/>
    </location>
</feature>
<feature type="compositionally biased region" description="Basic residues" evidence="2">
    <location>
        <begin position="1275"/>
        <end position="1286"/>
    </location>
</feature>
<dbReference type="SMART" id="SM00015">
    <property type="entry name" value="IQ"/>
    <property type="match status" value="1"/>
</dbReference>
<feature type="compositionally biased region" description="Acidic residues" evidence="2">
    <location>
        <begin position="897"/>
        <end position="907"/>
    </location>
</feature>
<keyword evidence="1" id="KW-0175">Coiled coil</keyword>
<feature type="coiled-coil region" evidence="1">
    <location>
        <begin position="1771"/>
        <end position="1798"/>
    </location>
</feature>
<reference evidence="3 4" key="1">
    <citation type="submission" date="2020-04" db="EMBL/GenBank/DDBJ databases">
        <authorList>
            <person name="Alioto T."/>
            <person name="Alioto T."/>
            <person name="Gomez Garrido J."/>
        </authorList>
    </citation>
    <scope>NUCLEOTIDE SEQUENCE [LARGE SCALE GENOMIC DNA]</scope>
</reference>
<organism evidence="3 4">
    <name type="scientific">Cloeon dipterum</name>
    <dbReference type="NCBI Taxonomy" id="197152"/>
    <lineage>
        <taxon>Eukaryota</taxon>
        <taxon>Metazoa</taxon>
        <taxon>Ecdysozoa</taxon>
        <taxon>Arthropoda</taxon>
        <taxon>Hexapoda</taxon>
        <taxon>Insecta</taxon>
        <taxon>Pterygota</taxon>
        <taxon>Palaeoptera</taxon>
        <taxon>Ephemeroptera</taxon>
        <taxon>Pisciforma</taxon>
        <taxon>Baetidae</taxon>
        <taxon>Cloeon</taxon>
    </lineage>
</organism>
<feature type="region of interest" description="Disordered" evidence="2">
    <location>
        <begin position="1742"/>
        <end position="1763"/>
    </location>
</feature>
<feature type="compositionally biased region" description="Polar residues" evidence="2">
    <location>
        <begin position="1222"/>
        <end position="1256"/>
    </location>
</feature>
<feature type="compositionally biased region" description="Basic and acidic residues" evidence="2">
    <location>
        <begin position="1114"/>
        <end position="1128"/>
    </location>
</feature>
<dbReference type="Proteomes" id="UP000494165">
    <property type="component" value="Unassembled WGS sequence"/>
</dbReference>
<keyword evidence="4" id="KW-1185">Reference proteome</keyword>
<feature type="region of interest" description="Disordered" evidence="2">
    <location>
        <begin position="1096"/>
        <end position="1308"/>
    </location>
</feature>
<sequence length="1915" mass="215137">MPINHVYMYSAESPPSLLLIEEQRAANNYRSLGYQAPTQRRCHMPIQEVATSRTVYSSTFFDRRDTASSSNSFSKPNSDIRQITPEVFKTAPALLSFDPASISLGLDTPPEERPKKTPTKCHQTQTEPFDFRTPSPRPAAEEQSVLREIETAAEAPPVFIGNGPPVKSDKPSKVARVLSPPTRDAPQPKPAMKTKPGVKAKFAPSLHKTKIKSSQEATVPSPEEDLFKSSIPRYLVTRAKSASKTPSPPRKIKKPEITPSTWREERERKINEKKNDEQYVDDFESEDEEDKGIHVKKKKSPKKFIFKAKSPPAPKMPEPKKRHYNPSEVKKYISQQRRQRCEEKFKVEEDKKNKEERTKQHLNELQNRTRQILQANVRQCRSSKSVEATHKSKSPLSSFAINNLQLNLHNLKSPSVSSKSSMRESNNRLSDEFIEDFVKMHQPRPARQEILSHSNRFMFEISSCIKVNLAAATIQAAFRGHLTRKRLAKERATQKAAKLSFKDQGTQHHAVPFDFLDNCIEQTQPDPFSFIQTVKRKLSEAISFAQENSVVTESGPMSTAEEENKYESDFESSVPTASPSEEIPIGSDSRPESQHSLVSVSPDKNAEINALASKENMSSLTSISSPSQLVPPNVGLVVQPDVLAGQRPTSGPEGCSASSTSTASSSTLLSQSGISGGSAGNCDFVTSYTVYKSGSKTIKVPHAKQPVSSILEPPIHEIKACFENKSIEELEASIIAGFKRLGEEMNATRALFEIPLPLMEPRKITMKKIPTLQDVLPKLTSTLENIYFTVPQLTEKAKNLAQRTSQSSPENDATEADIVDEIKDESEEFSASTITEEKKETEALSEKTSSGGLPRVMEAVKDFELSLQSAQGSLQNLAEQESLEDISEQDYSSKFEEESEIIEEIQSESDTTPTVSDVLTEINGRDRPSKLSKSKSSNSTKESLTKHSSGGSGEHDSFTVFSLTMFHQLVRDQELRARQQRALLKQREDAIYEKSKAELILLENQKKQMRIHGTENLIPGIKKRQRAILLRLNQERDEIKRLRESHKIASQERKLMLQQQHHIAKLKLAAKEIAQKLHGKDISSKRLLEPSRWAVPELSEDDSSAASISLDTSDLSHSKQSSEAESTMKDVLCGLKKREKAKRRSDGIDHSKEKSPKVPKQDAKQNIKNDLSTSPVPASVEEAPSLNIPDSVTAEETENPANQSISEKPDITEPQSPFAVEISSTNTQSKDADCSQDSLQESFLKQDQTISPQEASQAGGVKKTPITIKVPLSPRLHHNRQKRRHSSGSDESIVLSQNETASEQSDVESRICALHEQLRRRKMEAEKLRKEQKRCHRERLRAKEQSLLKQIQAYDSYIQQTRKDLEQEFENGSVKPQIKQPRVAEKTRPLKVENSELAISEINVSEQLKSVESEIKEEEQESSEIKEDISIVESEVSLVEKSIDQSVESENVKTEVEEEEVDREESSKEDTLKEDAVEPHREGESVPAEDRDLTPTPILTSENIPDIPTDHNASKVENDYTLSEEIEEAIDNETLVTISEVYEDDSAKPEAVSPVSIAGSQASVETTIESPRKTEIEEQVSTPQNEIVEEDILVQVENLRRIVDEDQVDRITDSLMKRLLDDTLRMTQVSKVVNNEQSLKEELEAITEVKEQSPERVKSISPPTSSILDRVHSLLAETGLSSPRDKTRPQDLMGLTFVDDALSPEPGFEVPGVCEEILSAASPIVIAPLTLLQKVDLQEGLKENKTEAPPKEQEAGKDDPTQEWFDEDFGLSNTRKEAEQLRLQQLQIEQEIQLLQSQQYSCYVREIPNKPPPPYTPPKDTSRSHDEESLPAVSLPNTKEEILPYVLSAAEKFYHARLAGRDFDSVQPPMTDGEDTIDTRMVYDRYASRRYFKLVFFKIIVVDYLIYFQLIVNHY</sequence>
<feature type="region of interest" description="Disordered" evidence="2">
    <location>
        <begin position="644"/>
        <end position="675"/>
    </location>
</feature>
<evidence type="ECO:0000256" key="1">
    <source>
        <dbReference type="SAM" id="Coils"/>
    </source>
</evidence>
<dbReference type="GO" id="GO:0005813">
    <property type="term" value="C:centrosome"/>
    <property type="evidence" value="ECO:0007669"/>
    <property type="project" value="InterPro"/>
</dbReference>
<feature type="compositionally biased region" description="Low complexity" evidence="2">
    <location>
        <begin position="656"/>
        <end position="673"/>
    </location>
</feature>
<dbReference type="InterPro" id="IPR028750">
    <property type="entry name" value="CEP350/CC187"/>
</dbReference>
<feature type="region of interest" description="Disordered" evidence="2">
    <location>
        <begin position="1806"/>
        <end position="1832"/>
    </location>
</feature>
<feature type="compositionally biased region" description="Polar residues" evidence="2">
    <location>
        <begin position="1104"/>
        <end position="1113"/>
    </location>
</feature>
<feature type="compositionally biased region" description="Basic and acidic residues" evidence="2">
    <location>
        <begin position="262"/>
        <end position="277"/>
    </location>
</feature>
<dbReference type="CDD" id="cd23767">
    <property type="entry name" value="IQCD"/>
    <property type="match status" value="1"/>
</dbReference>
<feature type="compositionally biased region" description="Acidic residues" evidence="2">
    <location>
        <begin position="278"/>
        <end position="290"/>
    </location>
</feature>
<feature type="compositionally biased region" description="Basic and acidic residues" evidence="2">
    <location>
        <begin position="835"/>
        <end position="845"/>
    </location>
</feature>
<feature type="coiled-coil region" evidence="1">
    <location>
        <begin position="1315"/>
        <end position="1345"/>
    </location>
</feature>
<protein>
    <recommendedName>
        <fullName evidence="5">CAP-Gly domain-containing protein</fullName>
    </recommendedName>
</protein>
<dbReference type="InterPro" id="IPR000048">
    <property type="entry name" value="IQ_motif_EF-hand-BS"/>
</dbReference>
<evidence type="ECO:0008006" key="5">
    <source>
        <dbReference type="Google" id="ProtNLM"/>
    </source>
</evidence>
<dbReference type="Pfam" id="PF00612">
    <property type="entry name" value="IQ"/>
    <property type="match status" value="1"/>
</dbReference>
<feature type="region of interest" description="Disordered" evidence="2">
    <location>
        <begin position="876"/>
        <end position="954"/>
    </location>
</feature>
<accession>A0A8S1BWE6</accession>
<dbReference type="EMBL" id="CADEPI010000014">
    <property type="protein sequence ID" value="CAB3364046.1"/>
    <property type="molecule type" value="Genomic_DNA"/>
</dbReference>
<feature type="compositionally biased region" description="Basic residues" evidence="2">
    <location>
        <begin position="294"/>
        <end position="306"/>
    </location>
</feature>
<dbReference type="GO" id="GO:0034453">
    <property type="term" value="P:microtubule anchoring"/>
    <property type="evidence" value="ECO:0007669"/>
    <property type="project" value="InterPro"/>
</dbReference>
<dbReference type="GO" id="GO:0008017">
    <property type="term" value="F:microtubule binding"/>
    <property type="evidence" value="ECO:0007669"/>
    <property type="project" value="InterPro"/>
</dbReference>
<comment type="caution">
    <text evidence="3">The sequence shown here is derived from an EMBL/GenBank/DDBJ whole genome shotgun (WGS) entry which is preliminary data.</text>
</comment>
<feature type="compositionally biased region" description="Basic and acidic residues" evidence="2">
    <location>
        <begin position="1144"/>
        <end position="1167"/>
    </location>
</feature>
<feature type="region of interest" description="Disordered" evidence="2">
    <location>
        <begin position="1368"/>
        <end position="1389"/>
    </location>
</feature>
<feature type="compositionally biased region" description="Basic and acidic residues" evidence="2">
    <location>
        <begin position="1464"/>
        <end position="1493"/>
    </location>
</feature>
<name>A0A8S1BWE6_9INSE</name>
<gene>
    <name evidence="3" type="ORF">CLODIP_2_CD06957</name>
</gene>
<feature type="region of interest" description="Disordered" evidence="2">
    <location>
        <begin position="107"/>
        <end position="144"/>
    </location>
</feature>
<dbReference type="OrthoDB" id="306254at2759"/>
<feature type="compositionally biased region" description="Polar residues" evidence="2">
    <location>
        <begin position="548"/>
        <end position="557"/>
    </location>
</feature>
<evidence type="ECO:0000313" key="4">
    <source>
        <dbReference type="Proteomes" id="UP000494165"/>
    </source>
</evidence>
<dbReference type="PROSITE" id="PS50096">
    <property type="entry name" value="IQ"/>
    <property type="match status" value="1"/>
</dbReference>